<gene>
    <name evidence="10" type="ORF">VLK81_02655</name>
</gene>
<feature type="transmembrane region" description="Helical" evidence="9">
    <location>
        <begin position="148"/>
        <end position="168"/>
    </location>
</feature>
<evidence type="ECO:0000256" key="4">
    <source>
        <dbReference type="ARBA" id="ARBA00022475"/>
    </source>
</evidence>
<feature type="transmembrane region" description="Helical" evidence="9">
    <location>
        <begin position="240"/>
        <end position="263"/>
    </location>
</feature>
<keyword evidence="7 9" id="KW-1133">Transmembrane helix</keyword>
<feature type="transmembrane region" description="Helical" evidence="9">
    <location>
        <begin position="180"/>
        <end position="202"/>
    </location>
</feature>
<dbReference type="AlphaFoldDB" id="A0AAW9MTL0"/>
<protein>
    <submittedName>
        <fullName evidence="10">Alanine/glycine:cation symporter family protein</fullName>
    </submittedName>
</protein>
<reference evidence="10 11" key="1">
    <citation type="submission" date="2024-01" db="EMBL/GenBank/DDBJ databases">
        <title>Complete genome sequence of Citroniella saccharovorans strain M6.X9, isolated from human fecal sample.</title>
        <authorList>
            <person name="Cheng G."/>
            <person name="Westerholm M."/>
            <person name="Schnurer A."/>
        </authorList>
    </citation>
    <scope>NUCLEOTIDE SEQUENCE [LARGE SCALE GENOMIC DNA]</scope>
    <source>
        <strain evidence="10 11">DSM 29873</strain>
    </source>
</reference>
<dbReference type="Gene3D" id="1.20.1740.10">
    <property type="entry name" value="Amino acid/polyamine transporter I"/>
    <property type="match status" value="1"/>
</dbReference>
<feature type="transmembrane region" description="Helical" evidence="9">
    <location>
        <begin position="99"/>
        <end position="120"/>
    </location>
</feature>
<evidence type="ECO:0000256" key="9">
    <source>
        <dbReference type="RuleBase" id="RU363064"/>
    </source>
</evidence>
<keyword evidence="5 9" id="KW-0812">Transmembrane</keyword>
<dbReference type="FunFam" id="1.20.1740.10:FF:000004">
    <property type="entry name" value="Sodium:alanine symporter family protein"/>
    <property type="match status" value="1"/>
</dbReference>
<evidence type="ECO:0000256" key="2">
    <source>
        <dbReference type="ARBA" id="ARBA00009261"/>
    </source>
</evidence>
<evidence type="ECO:0000256" key="8">
    <source>
        <dbReference type="ARBA" id="ARBA00023136"/>
    </source>
</evidence>
<comment type="caution">
    <text evidence="10">The sequence shown here is derived from an EMBL/GenBank/DDBJ whole genome shotgun (WGS) entry which is preliminary data.</text>
</comment>
<dbReference type="PANTHER" id="PTHR30330">
    <property type="entry name" value="AGSS FAMILY TRANSPORTER, SODIUM-ALANINE"/>
    <property type="match status" value="1"/>
</dbReference>
<evidence type="ECO:0000256" key="5">
    <source>
        <dbReference type="ARBA" id="ARBA00022692"/>
    </source>
</evidence>
<feature type="transmembrane region" description="Helical" evidence="9">
    <location>
        <begin position="360"/>
        <end position="381"/>
    </location>
</feature>
<evidence type="ECO:0000313" key="11">
    <source>
        <dbReference type="Proteomes" id="UP001357733"/>
    </source>
</evidence>
<dbReference type="NCBIfam" id="TIGR00835">
    <property type="entry name" value="agcS"/>
    <property type="match status" value="1"/>
</dbReference>
<comment type="subcellular location">
    <subcellularLocation>
        <location evidence="1 9">Cell membrane</location>
        <topology evidence="1 9">Multi-pass membrane protein</topology>
    </subcellularLocation>
</comment>
<feature type="transmembrane region" description="Helical" evidence="9">
    <location>
        <begin position="214"/>
        <end position="234"/>
    </location>
</feature>
<name>A0AAW9MTL0_9FIRM</name>
<evidence type="ECO:0000256" key="7">
    <source>
        <dbReference type="ARBA" id="ARBA00022989"/>
    </source>
</evidence>
<keyword evidence="8 9" id="KW-0472">Membrane</keyword>
<keyword evidence="6 9" id="KW-0769">Symport</keyword>
<feature type="transmembrane region" description="Helical" evidence="9">
    <location>
        <begin position="419"/>
        <end position="440"/>
    </location>
</feature>
<feature type="transmembrane region" description="Helical" evidence="9">
    <location>
        <begin position="71"/>
        <end position="93"/>
    </location>
</feature>
<evidence type="ECO:0000256" key="1">
    <source>
        <dbReference type="ARBA" id="ARBA00004651"/>
    </source>
</evidence>
<accession>A0AAW9MTL0</accession>
<feature type="transmembrane region" description="Helical" evidence="9">
    <location>
        <begin position="16"/>
        <end position="36"/>
    </location>
</feature>
<keyword evidence="3 9" id="KW-0813">Transport</keyword>
<dbReference type="GO" id="GO:0005886">
    <property type="term" value="C:plasma membrane"/>
    <property type="evidence" value="ECO:0007669"/>
    <property type="project" value="UniProtKB-SubCell"/>
</dbReference>
<evidence type="ECO:0000256" key="3">
    <source>
        <dbReference type="ARBA" id="ARBA00022448"/>
    </source>
</evidence>
<comment type="similarity">
    <text evidence="2 9">Belongs to the alanine or glycine:cation symporter (AGCS) (TC 2.A.25) family.</text>
</comment>
<dbReference type="RefSeq" id="WP_324618991.1">
    <property type="nucleotide sequence ID" value="NZ_JAYKOT010000003.1"/>
</dbReference>
<dbReference type="PRINTS" id="PR00175">
    <property type="entry name" value="NAALASMPORT"/>
</dbReference>
<feature type="transmembrane region" description="Helical" evidence="9">
    <location>
        <begin position="302"/>
        <end position="325"/>
    </location>
</feature>
<sequence>MIDNIFKFLNSVNGVLWNYILLVGLIGLGLYLTIILKFPQFTRVFPQLKAMLKDIKSGKTVEKGKMTPFQALATAVAAQVGTGNIVGVATAIAEGGPGAAFWMMLSAFLGMSTIFSEAVLSQKYREVKNGELVGGPAYYIKNGLKSKFFSKVFAVLCILALGIVGLMVQSNSVVTSLSASFGFDQTIITIGLIAVVGMILTGGMDRIAAFSEKVVPFMAGLYILGSLIIIIIFRNSFVEAIRMIFVGAFTPKAIGGGILGITVQETIKFGLSRGLFSNEAGMGSTPHSHAVAHTNHPCEQGFTAMIGVFISTFMICLSTVLINLVSGSYNASIPAQVMAKDATIMTQSAFFNAFGKFGEGFLSIALSCFSLTTIVGWYFFAESNVKLLSGDKNMVIGSFRFVALAFLFVGTLIDPERVWLLADVFMGLMALPNIISLFLLSKETKTMLKEYDSMKKENNIHYEYKYENINN</sequence>
<dbReference type="GO" id="GO:0005283">
    <property type="term" value="F:amino acid:sodium symporter activity"/>
    <property type="evidence" value="ECO:0007669"/>
    <property type="project" value="InterPro"/>
</dbReference>
<keyword evidence="11" id="KW-1185">Reference proteome</keyword>
<dbReference type="PANTHER" id="PTHR30330:SF14">
    <property type="entry name" value="SODIUM_AMINO ACID (ALANINE) SYMPORTER"/>
    <property type="match status" value="1"/>
</dbReference>
<dbReference type="Pfam" id="PF01235">
    <property type="entry name" value="Na_Ala_symp"/>
    <property type="match status" value="1"/>
</dbReference>
<organism evidence="10 11">
    <name type="scientific">Citroniella saccharovorans</name>
    <dbReference type="NCBI Taxonomy" id="2053367"/>
    <lineage>
        <taxon>Bacteria</taxon>
        <taxon>Bacillati</taxon>
        <taxon>Bacillota</taxon>
        <taxon>Tissierellia</taxon>
        <taxon>Tissierellales</taxon>
        <taxon>Peptoniphilaceae</taxon>
        <taxon>Citroniella</taxon>
    </lineage>
</organism>
<evidence type="ECO:0000256" key="6">
    <source>
        <dbReference type="ARBA" id="ARBA00022847"/>
    </source>
</evidence>
<dbReference type="Proteomes" id="UP001357733">
    <property type="component" value="Unassembled WGS sequence"/>
</dbReference>
<dbReference type="InterPro" id="IPR001463">
    <property type="entry name" value="Na/Ala_symport"/>
</dbReference>
<proteinExistence type="inferred from homology"/>
<feature type="transmembrane region" description="Helical" evidence="9">
    <location>
        <begin position="393"/>
        <end position="413"/>
    </location>
</feature>
<evidence type="ECO:0000313" key="10">
    <source>
        <dbReference type="EMBL" id="MEB3428934.1"/>
    </source>
</evidence>
<dbReference type="EMBL" id="JAYKOT010000003">
    <property type="protein sequence ID" value="MEB3428934.1"/>
    <property type="molecule type" value="Genomic_DNA"/>
</dbReference>
<keyword evidence="4 9" id="KW-1003">Cell membrane</keyword>